<organism evidence="1 2">
    <name type="scientific">Porites evermanni</name>
    <dbReference type="NCBI Taxonomy" id="104178"/>
    <lineage>
        <taxon>Eukaryota</taxon>
        <taxon>Metazoa</taxon>
        <taxon>Cnidaria</taxon>
        <taxon>Anthozoa</taxon>
        <taxon>Hexacorallia</taxon>
        <taxon>Scleractinia</taxon>
        <taxon>Fungiina</taxon>
        <taxon>Poritidae</taxon>
        <taxon>Porites</taxon>
    </lineage>
</organism>
<gene>
    <name evidence="1" type="ORF">PEVE_00035647</name>
</gene>
<evidence type="ECO:0000313" key="1">
    <source>
        <dbReference type="EMBL" id="CAH3029163.1"/>
    </source>
</evidence>
<accession>A0ABN8MKM0</accession>
<sequence>MDHEYAVVNKKNRKQKKGDVLYAQLDMPESEDSGNNIKVRKPAPYAPTVYADVTPTEVINKAETNSKLPTYENVQKTTVGV</sequence>
<reference evidence="1 2" key="1">
    <citation type="submission" date="2022-05" db="EMBL/GenBank/DDBJ databases">
        <authorList>
            <consortium name="Genoscope - CEA"/>
            <person name="William W."/>
        </authorList>
    </citation>
    <scope>NUCLEOTIDE SEQUENCE [LARGE SCALE GENOMIC DNA]</scope>
</reference>
<proteinExistence type="predicted"/>
<dbReference type="EMBL" id="CALNXI010000555">
    <property type="protein sequence ID" value="CAH3029163.1"/>
    <property type="molecule type" value="Genomic_DNA"/>
</dbReference>
<protein>
    <submittedName>
        <fullName evidence="1">Uncharacterized protein</fullName>
    </submittedName>
</protein>
<name>A0ABN8MKM0_9CNID</name>
<evidence type="ECO:0000313" key="2">
    <source>
        <dbReference type="Proteomes" id="UP001159427"/>
    </source>
</evidence>
<dbReference type="Proteomes" id="UP001159427">
    <property type="component" value="Unassembled WGS sequence"/>
</dbReference>
<comment type="caution">
    <text evidence="1">The sequence shown here is derived from an EMBL/GenBank/DDBJ whole genome shotgun (WGS) entry which is preliminary data.</text>
</comment>
<keyword evidence="2" id="KW-1185">Reference proteome</keyword>